<dbReference type="KEGG" id="pbar:105429196"/>
<accession>A0A6I9X746</accession>
<keyword evidence="7" id="KW-0862">Zinc</keyword>
<evidence type="ECO:0000256" key="8">
    <source>
        <dbReference type="ARBA" id="ARBA00022989"/>
    </source>
</evidence>
<dbReference type="SMART" id="SM00744">
    <property type="entry name" value="RINGv"/>
    <property type="match status" value="1"/>
</dbReference>
<keyword evidence="6" id="KW-0833">Ubl conjugation pathway</keyword>
<evidence type="ECO:0000256" key="5">
    <source>
        <dbReference type="ARBA" id="ARBA00022771"/>
    </source>
</evidence>
<dbReference type="SUPFAM" id="SSF57850">
    <property type="entry name" value="RING/U-box"/>
    <property type="match status" value="1"/>
</dbReference>
<dbReference type="GeneID" id="105429196"/>
<keyword evidence="4" id="KW-0479">Metal-binding</keyword>
<dbReference type="Pfam" id="PF12906">
    <property type="entry name" value="RINGv"/>
    <property type="match status" value="1"/>
</dbReference>
<dbReference type="InterPro" id="IPR013083">
    <property type="entry name" value="Znf_RING/FYVE/PHD"/>
</dbReference>
<keyword evidence="8 10" id="KW-1133">Transmembrane helix</keyword>
<evidence type="ECO:0000259" key="11">
    <source>
        <dbReference type="PROSITE" id="PS51292"/>
    </source>
</evidence>
<keyword evidence="2" id="KW-0808">Transferase</keyword>
<dbReference type="GO" id="GO:0008270">
    <property type="term" value="F:zinc ion binding"/>
    <property type="evidence" value="ECO:0007669"/>
    <property type="project" value="UniProtKB-KW"/>
</dbReference>
<dbReference type="PROSITE" id="PS51292">
    <property type="entry name" value="ZF_RING_CH"/>
    <property type="match status" value="1"/>
</dbReference>
<evidence type="ECO:0000256" key="3">
    <source>
        <dbReference type="ARBA" id="ARBA00022692"/>
    </source>
</evidence>
<keyword evidence="12" id="KW-1185">Reference proteome</keyword>
<reference evidence="13" key="1">
    <citation type="submission" date="2025-08" db="UniProtKB">
        <authorList>
            <consortium name="RefSeq"/>
        </authorList>
    </citation>
    <scope>IDENTIFICATION</scope>
</reference>
<gene>
    <name evidence="13" type="primary">LOC105429196</name>
</gene>
<dbReference type="RefSeq" id="XP_011640323.1">
    <property type="nucleotide sequence ID" value="XM_011642021.2"/>
</dbReference>
<feature type="domain" description="RING-CH-type" evidence="11">
    <location>
        <begin position="24"/>
        <end position="84"/>
    </location>
</feature>
<evidence type="ECO:0000313" key="12">
    <source>
        <dbReference type="Proteomes" id="UP000504615"/>
    </source>
</evidence>
<evidence type="ECO:0000256" key="2">
    <source>
        <dbReference type="ARBA" id="ARBA00022679"/>
    </source>
</evidence>
<dbReference type="InterPro" id="IPR011016">
    <property type="entry name" value="Znf_RING-CH"/>
</dbReference>
<evidence type="ECO:0000256" key="6">
    <source>
        <dbReference type="ARBA" id="ARBA00022786"/>
    </source>
</evidence>
<proteinExistence type="predicted"/>
<dbReference type="Proteomes" id="UP000504615">
    <property type="component" value="Unplaced"/>
</dbReference>
<name>A0A6I9X746_9HYME</name>
<dbReference type="GO" id="GO:0016020">
    <property type="term" value="C:membrane"/>
    <property type="evidence" value="ECO:0007669"/>
    <property type="project" value="UniProtKB-SubCell"/>
</dbReference>
<feature type="transmembrane region" description="Helical" evidence="10">
    <location>
        <begin position="107"/>
        <end position="130"/>
    </location>
</feature>
<evidence type="ECO:0000256" key="4">
    <source>
        <dbReference type="ARBA" id="ARBA00022723"/>
    </source>
</evidence>
<dbReference type="PANTHER" id="PTHR46065">
    <property type="entry name" value="E3 UBIQUITIN-PROTEIN LIGASE MARCH 2/3 FAMILY MEMBER"/>
    <property type="match status" value="1"/>
</dbReference>
<comment type="subcellular location">
    <subcellularLocation>
        <location evidence="1">Membrane</location>
        <topology evidence="1">Multi-pass membrane protein</topology>
    </subcellularLocation>
</comment>
<sequence>MTDMINAYEMNEHSSGMERTSESNVTAFNFLCRGCNRDDRREKLIRPCNCTGDREFIHTDCLETLVRVEKLIHCIHCRTFYPLEYKRKRLIEWCRNVHALGNMLKGFFACLITILVVIFYNACILCLLIYLSTYINFSKGNINSSFAIIILMAYFVTVIILSKNMEKKQVISNSKRLRNACHTWYRENSHAKVIKSNRIRIF</sequence>
<organism evidence="12 13">
    <name type="scientific">Pogonomyrmex barbatus</name>
    <name type="common">red harvester ant</name>
    <dbReference type="NCBI Taxonomy" id="144034"/>
    <lineage>
        <taxon>Eukaryota</taxon>
        <taxon>Metazoa</taxon>
        <taxon>Ecdysozoa</taxon>
        <taxon>Arthropoda</taxon>
        <taxon>Hexapoda</taxon>
        <taxon>Insecta</taxon>
        <taxon>Pterygota</taxon>
        <taxon>Neoptera</taxon>
        <taxon>Endopterygota</taxon>
        <taxon>Hymenoptera</taxon>
        <taxon>Apocrita</taxon>
        <taxon>Aculeata</taxon>
        <taxon>Formicoidea</taxon>
        <taxon>Formicidae</taxon>
        <taxon>Myrmicinae</taxon>
        <taxon>Pogonomyrmex</taxon>
    </lineage>
</organism>
<dbReference type="OrthoDB" id="273089at2759"/>
<keyword evidence="5" id="KW-0863">Zinc-finger</keyword>
<keyword evidence="9 10" id="KW-0472">Membrane</keyword>
<dbReference type="AlphaFoldDB" id="A0A6I9X746"/>
<evidence type="ECO:0000256" key="9">
    <source>
        <dbReference type="ARBA" id="ARBA00023136"/>
    </source>
</evidence>
<dbReference type="PANTHER" id="PTHR46065:SF3">
    <property type="entry name" value="FI20425P1"/>
    <property type="match status" value="1"/>
</dbReference>
<protein>
    <submittedName>
        <fullName evidence="13">E3 ubiquitin-protein ligase MARCH1-like</fullName>
    </submittedName>
</protein>
<evidence type="ECO:0000313" key="13">
    <source>
        <dbReference type="RefSeq" id="XP_011640323.1"/>
    </source>
</evidence>
<dbReference type="Gene3D" id="3.30.40.10">
    <property type="entry name" value="Zinc/RING finger domain, C3HC4 (zinc finger)"/>
    <property type="match status" value="1"/>
</dbReference>
<keyword evidence="3 10" id="KW-0812">Transmembrane</keyword>
<evidence type="ECO:0000256" key="7">
    <source>
        <dbReference type="ARBA" id="ARBA00022833"/>
    </source>
</evidence>
<evidence type="ECO:0000256" key="10">
    <source>
        <dbReference type="SAM" id="Phobius"/>
    </source>
</evidence>
<feature type="transmembrane region" description="Helical" evidence="10">
    <location>
        <begin position="142"/>
        <end position="161"/>
    </location>
</feature>
<dbReference type="GO" id="GO:0016740">
    <property type="term" value="F:transferase activity"/>
    <property type="evidence" value="ECO:0007669"/>
    <property type="project" value="UniProtKB-KW"/>
</dbReference>
<evidence type="ECO:0000256" key="1">
    <source>
        <dbReference type="ARBA" id="ARBA00004141"/>
    </source>
</evidence>